<keyword evidence="3" id="KW-1185">Reference proteome</keyword>
<organism evidence="2 3">
    <name type="scientific">Claveliimonas bilis</name>
    <dbReference type="NCBI Taxonomy" id="3028070"/>
    <lineage>
        <taxon>Bacteria</taxon>
        <taxon>Bacillati</taxon>
        <taxon>Bacillota</taxon>
        <taxon>Clostridia</taxon>
        <taxon>Lachnospirales</taxon>
        <taxon>Lachnospiraceae</taxon>
        <taxon>Claveliimonas</taxon>
    </lineage>
</organism>
<feature type="transmembrane region" description="Helical" evidence="1">
    <location>
        <begin position="126"/>
        <end position="149"/>
    </location>
</feature>
<protein>
    <recommendedName>
        <fullName evidence="4">ECF transporter S component</fullName>
    </recommendedName>
</protein>
<feature type="transmembrane region" description="Helical" evidence="1">
    <location>
        <begin position="156"/>
        <end position="182"/>
    </location>
</feature>
<keyword evidence="1" id="KW-1133">Transmembrane helix</keyword>
<keyword evidence="1" id="KW-0472">Membrane</keyword>
<reference evidence="3" key="1">
    <citation type="journal article" date="2023" name="Int. J. Syst. Evol. Microbiol.">
        <title>Claveliimonas bilis gen. nov., sp. nov., deoxycholic acid-producing bacteria isolated from human faeces, and reclassification of Sellimonas monacensis Zenner et al. 2021 as Claveliimonas monacensis comb. nov.</title>
        <authorList>
            <person name="Hisatomi A."/>
            <person name="Kastawa N.W.E.P.G."/>
            <person name="Song I."/>
            <person name="Ohkuma M."/>
            <person name="Fukiya S."/>
            <person name="Sakamoto M."/>
        </authorList>
    </citation>
    <scope>NUCLEOTIDE SEQUENCE [LARGE SCALE GENOMIC DNA]</scope>
    <source>
        <strain evidence="3">12BBH14</strain>
    </source>
</reference>
<dbReference type="EMBL" id="AP027742">
    <property type="protein sequence ID" value="BDZ78268.1"/>
    <property type="molecule type" value="Genomic_DNA"/>
</dbReference>
<proteinExistence type="predicted"/>
<feature type="transmembrane region" description="Helical" evidence="1">
    <location>
        <begin position="95"/>
        <end position="114"/>
    </location>
</feature>
<dbReference type="InterPro" id="IPR024529">
    <property type="entry name" value="ECF_trnsprt_substrate-spec"/>
</dbReference>
<evidence type="ECO:0008006" key="4">
    <source>
        <dbReference type="Google" id="ProtNLM"/>
    </source>
</evidence>
<dbReference type="RefSeq" id="WP_230105400.1">
    <property type="nucleotide sequence ID" value="NZ_AP024845.1"/>
</dbReference>
<feature type="transmembrane region" description="Helical" evidence="1">
    <location>
        <begin position="62"/>
        <end position="88"/>
    </location>
</feature>
<evidence type="ECO:0000256" key="1">
    <source>
        <dbReference type="SAM" id="Phobius"/>
    </source>
</evidence>
<evidence type="ECO:0000313" key="3">
    <source>
        <dbReference type="Proteomes" id="UP001305815"/>
    </source>
</evidence>
<dbReference type="Proteomes" id="UP001305815">
    <property type="component" value="Chromosome"/>
</dbReference>
<name>A0ABN6YY15_9FIRM</name>
<dbReference type="Gene3D" id="1.10.1760.20">
    <property type="match status" value="1"/>
</dbReference>
<dbReference type="Pfam" id="PF12822">
    <property type="entry name" value="ECF_trnsprt"/>
    <property type="match status" value="1"/>
</dbReference>
<keyword evidence="1" id="KW-0812">Transmembrane</keyword>
<accession>A0ABN6YY15</accession>
<sequence length="190" mass="19705">MANTIITKQKDLPKLAFKTQALAAFAAVAGAVVIPQLFHVMGAVSGLGTALGETFLPMHLPIILAGLMAGPYAGAVAGVFGPLVSFALSGMPGAAMLPFMMIELAVYGLAAGLLRNVSMPVLAKVVLVQIAGRLVRAAAIVAGVSLLGVQGIQMPVIWNSIVTGLPGLILQWTLLPLLVFWINNRAKNEQ</sequence>
<feature type="transmembrane region" description="Helical" evidence="1">
    <location>
        <begin position="21"/>
        <end position="42"/>
    </location>
</feature>
<evidence type="ECO:0000313" key="2">
    <source>
        <dbReference type="EMBL" id="BDZ78268.1"/>
    </source>
</evidence>
<gene>
    <name evidence="2" type="ORF">Lac1_24510</name>
</gene>